<comment type="caution">
    <text evidence="1">The sequence shown here is derived from an EMBL/GenBank/DDBJ whole genome shotgun (WGS) entry which is preliminary data.</text>
</comment>
<dbReference type="Proteomes" id="UP001500212">
    <property type="component" value="Unassembled WGS sequence"/>
</dbReference>
<accession>A0ABP8T988</accession>
<reference evidence="2" key="1">
    <citation type="journal article" date="2019" name="Int. J. Syst. Evol. Microbiol.">
        <title>The Global Catalogue of Microorganisms (GCM) 10K type strain sequencing project: providing services to taxonomists for standard genome sequencing and annotation.</title>
        <authorList>
            <consortium name="The Broad Institute Genomics Platform"/>
            <consortium name="The Broad Institute Genome Sequencing Center for Infectious Disease"/>
            <person name="Wu L."/>
            <person name="Ma J."/>
        </authorList>
    </citation>
    <scope>NUCLEOTIDE SEQUENCE [LARGE SCALE GENOMIC DNA]</scope>
    <source>
        <strain evidence="2">JCM 17938</strain>
    </source>
</reference>
<dbReference type="EMBL" id="BAABHJ010000001">
    <property type="protein sequence ID" value="GAA4601378.1"/>
    <property type="molecule type" value="Genomic_DNA"/>
</dbReference>
<keyword evidence="2" id="KW-1185">Reference proteome</keyword>
<dbReference type="RefSeq" id="WP_345347002.1">
    <property type="nucleotide sequence ID" value="NZ_BAABHJ010000001.1"/>
</dbReference>
<gene>
    <name evidence="1" type="ORF">GCM10023195_03440</name>
</gene>
<name>A0ABP8T988_9ACTN</name>
<proteinExistence type="predicted"/>
<evidence type="ECO:0000313" key="2">
    <source>
        <dbReference type="Proteomes" id="UP001500212"/>
    </source>
</evidence>
<evidence type="ECO:0000313" key="1">
    <source>
        <dbReference type="EMBL" id="GAA4601378.1"/>
    </source>
</evidence>
<sequence>MSRVARFYRSLTRRSLRAYRIACARDDAATWSVVVPDGVWACSGCDTVLLQADARSEHVCTGHTAV</sequence>
<evidence type="ECO:0008006" key="3">
    <source>
        <dbReference type="Google" id="ProtNLM"/>
    </source>
</evidence>
<protein>
    <recommendedName>
        <fullName evidence="3">C2H2-type domain-containing protein</fullName>
    </recommendedName>
</protein>
<organism evidence="1 2">
    <name type="scientific">Actinoallomurus liliacearum</name>
    <dbReference type="NCBI Taxonomy" id="1080073"/>
    <lineage>
        <taxon>Bacteria</taxon>
        <taxon>Bacillati</taxon>
        <taxon>Actinomycetota</taxon>
        <taxon>Actinomycetes</taxon>
        <taxon>Streptosporangiales</taxon>
        <taxon>Thermomonosporaceae</taxon>
        <taxon>Actinoallomurus</taxon>
    </lineage>
</organism>